<sequence length="334" mass="36225">MSAKTQVVETGVVAPPAKPSIGARIAAHFKRWWWAHLVAFVAVVLVIVLPVIYVAYPKIAQHDVNASSLKITTMKISNPTPESFRLEQTQVIGSDSKYHPRIYAFDADVSLGGAAAPFTTVRVPEVKSQDGTEVNVSQMVTLSDLGVFGGYAKAVMLSKEVGLNIYGRPDLKEGVLPTTTVTYNKTVTMKGLNRLKGFDVTEFHILLEPENGRNMNGTVLIPNPTVMTIEMGNLTLDLSIRGQPVGQTFLENLVLKPGNNSVSMTSTVDQVAIIKMLTSKTNVWTTGVVPFDITGNSSVYNGKELPYFTKALSANNLTVNLDVFKALTKIGIDL</sequence>
<reference evidence="2" key="2">
    <citation type="journal article" date="2023" name="IMA Fungus">
        <title>Comparative genomic study of the Penicillium genus elucidates a diverse pangenome and 15 lateral gene transfer events.</title>
        <authorList>
            <person name="Petersen C."/>
            <person name="Sorensen T."/>
            <person name="Nielsen M.R."/>
            <person name="Sondergaard T.E."/>
            <person name="Sorensen J.L."/>
            <person name="Fitzpatrick D.A."/>
            <person name="Frisvad J.C."/>
            <person name="Nielsen K.L."/>
        </authorList>
    </citation>
    <scope>NUCLEOTIDE SEQUENCE</scope>
    <source>
        <strain evidence="2">IBT 34128</strain>
    </source>
</reference>
<dbReference type="GeneID" id="81390749"/>
<keyword evidence="3" id="KW-1185">Reference proteome</keyword>
<dbReference type="EMBL" id="JAPMSZ010000001">
    <property type="protein sequence ID" value="KAJ5115240.1"/>
    <property type="molecule type" value="Genomic_DNA"/>
</dbReference>
<dbReference type="OrthoDB" id="10039566at2759"/>
<protein>
    <submittedName>
        <fullName evidence="2">Uncharacterized protein</fullName>
    </submittedName>
</protein>
<evidence type="ECO:0000313" key="3">
    <source>
        <dbReference type="Proteomes" id="UP001141434"/>
    </source>
</evidence>
<gene>
    <name evidence="2" type="ORF">NUU61_000999</name>
</gene>
<keyword evidence="1" id="KW-1133">Transmembrane helix</keyword>
<dbReference type="AlphaFoldDB" id="A0A9W9GAM1"/>
<dbReference type="Pfam" id="PF12505">
    <property type="entry name" value="DUF3712"/>
    <property type="match status" value="1"/>
</dbReference>
<dbReference type="Proteomes" id="UP001141434">
    <property type="component" value="Unassembled WGS sequence"/>
</dbReference>
<evidence type="ECO:0000256" key="1">
    <source>
        <dbReference type="SAM" id="Phobius"/>
    </source>
</evidence>
<feature type="transmembrane region" description="Helical" evidence="1">
    <location>
        <begin position="33"/>
        <end position="56"/>
    </location>
</feature>
<dbReference type="GO" id="GO:0000329">
    <property type="term" value="C:fungal-type vacuole membrane"/>
    <property type="evidence" value="ECO:0007669"/>
    <property type="project" value="InterPro"/>
</dbReference>
<keyword evidence="1" id="KW-0812">Transmembrane</keyword>
<accession>A0A9W9GAM1</accession>
<proteinExistence type="predicted"/>
<comment type="caution">
    <text evidence="2">The sequence shown here is derived from an EMBL/GenBank/DDBJ whole genome shotgun (WGS) entry which is preliminary data.</text>
</comment>
<dbReference type="PANTHER" id="PTHR35895">
    <property type="entry name" value="CHROMOSOME 16, WHOLE GENOME SHOTGUN SEQUENCE"/>
    <property type="match status" value="1"/>
</dbReference>
<name>A0A9W9GAM1_9EURO</name>
<keyword evidence="1" id="KW-0472">Membrane</keyword>
<organism evidence="2 3">
    <name type="scientific">Penicillium alfredii</name>
    <dbReference type="NCBI Taxonomy" id="1506179"/>
    <lineage>
        <taxon>Eukaryota</taxon>
        <taxon>Fungi</taxon>
        <taxon>Dikarya</taxon>
        <taxon>Ascomycota</taxon>
        <taxon>Pezizomycotina</taxon>
        <taxon>Eurotiomycetes</taxon>
        <taxon>Eurotiomycetidae</taxon>
        <taxon>Eurotiales</taxon>
        <taxon>Aspergillaceae</taxon>
        <taxon>Penicillium</taxon>
    </lineage>
</organism>
<reference evidence="2" key="1">
    <citation type="submission" date="2022-11" db="EMBL/GenBank/DDBJ databases">
        <authorList>
            <person name="Petersen C."/>
        </authorList>
    </citation>
    <scope>NUCLEOTIDE SEQUENCE</scope>
    <source>
        <strain evidence="2">IBT 34128</strain>
    </source>
</reference>
<dbReference type="InterPro" id="IPR046368">
    <property type="entry name" value="Tag1"/>
</dbReference>
<evidence type="ECO:0000313" key="2">
    <source>
        <dbReference type="EMBL" id="KAJ5115240.1"/>
    </source>
</evidence>
<dbReference type="InterPro" id="IPR022185">
    <property type="entry name" value="DUF3712"/>
</dbReference>
<dbReference type="PANTHER" id="PTHR35895:SF1">
    <property type="entry name" value="LIPID-BINDING SERUM GLYCOPROTEIN C-TERMINAL DOMAIN-CONTAINING PROTEIN"/>
    <property type="match status" value="1"/>
</dbReference>
<dbReference type="RefSeq" id="XP_056516431.1">
    <property type="nucleotide sequence ID" value="XM_056651581.1"/>
</dbReference>